<dbReference type="InterPro" id="IPR006674">
    <property type="entry name" value="HD_domain"/>
</dbReference>
<dbReference type="SMART" id="SM00471">
    <property type="entry name" value="HDc"/>
    <property type="match status" value="2"/>
</dbReference>
<dbReference type="Pfam" id="PF01966">
    <property type="entry name" value="HD"/>
    <property type="match status" value="2"/>
</dbReference>
<proteinExistence type="inferred from homology"/>
<dbReference type="SUPFAM" id="SSF109604">
    <property type="entry name" value="HD-domain/PDEase-like"/>
    <property type="match status" value="2"/>
</dbReference>
<dbReference type="Gene3D" id="3.30.70.2760">
    <property type="match status" value="1"/>
</dbReference>
<dbReference type="Gene3D" id="1.10.3210.10">
    <property type="entry name" value="Hypothetical protein af1432"/>
    <property type="match status" value="2"/>
</dbReference>
<dbReference type="InterPro" id="IPR003607">
    <property type="entry name" value="HD/PDEase_dom"/>
</dbReference>
<dbReference type="AlphaFoldDB" id="A0A9D4IFD6"/>
<sequence length="1160" mass="135160">MSQKNHPHLIYGAQDRRVRPEHDCHASWSTSAPTGKGQTTKTGLVWTSHGKDDDDMDKEIICSMFNTDTFIEKNFNKMYSTLTWNRRPNVKGTAWITYKERTEDLNIRFILQSNLHAELSLFAPILIQLCWSPSNVFDDPVHGHISLHPLCVKIIDTPEFQRLRFIKQLGPVYLVYPGASHNRFEHSLGVCHLSGHLVKTLQKRQPELQISDEEVLCVMIAGLCHDLGHGPFSHLFDQRFIPSVCPHEHWKHEDASVMMFDHMVTENKLECEFDYNKINADMRTFIKDLIQCKPEKNRDERKGFFYEIICNQRNGIDTDRCDYIARDCLLLGIRSSFDHKRCMKYVRVSKAHSPATEPQLCFRNKESGDFYDMFYLRAKLHRHAYQHKTVYIIGEMIVQALLKADEHLQFEGKDGQLKKMSQAVDDMKVLSKLTDDVFNVILNSTKPELRESREILRNVLSRELPKFVREKPLPGNYADDKESIEKIKQNMNIPRTEYIIQVANLDFGMKTENPINTQETDPINNQQADPINNQETSPIQKMLFYRKHNFDVAQTEETQLFPPVRNKEKLVRVFSTKKYPESCEHVDQKFCEAMEKMARERPADEGPGERSVERNQQEVIVPNIAVISDRGFVSQVHFKARERPADEGPGERSVERNQQEVIVLNISVISDRGFVSQVHFKVFNDPVHGHISMHPLCVLIIDTPEFQRLRHIKQINAAYFVFPGASHNRFEHSLGVCYLAGRVVRKLKKQKQPNLDINDKDILCVQIAGLCNDLGHGPFSYLFEHRFLPQMQPNCKWTHKEASVMMFSRLIEKNNLIDKFKLYGLENEDITFIKELLNVKAEEQDPEWKYTGRDESKRFLFEIVTNVRNGIDAETWDSCARDCLMLGMSSRFDHMRCIKYVRAIKVKNKYQICFRDKEKRDFDELFFILAKLKDMAYQHKTTFIAGEMIVEALVKVNALILLKGTNRFECTIVGAKGDMDAFCALTDDIITQILNYPFPKRKELEDLRKTQEPNQQRLEVLREEEQTWSEARSLLEKVLKRKFYKFVAEIKLPRLAKFQSILERTIAESGVQQNDIVCQFVELDYAPKVCKTVAFYSKHRPDFATVEQVRGSQSYLKETIVRVFCKEDRHFHLLKEKLDLLTDMMNTLQLSFADTALEQQ</sequence>
<feature type="domain" description="HD/PDEase" evidence="2">
    <location>
        <begin position="179"/>
        <end position="333"/>
    </location>
</feature>
<accession>A0A9D4IFD6</accession>
<name>A0A9D4IFD6_DREPO</name>
<dbReference type="GO" id="GO:0008832">
    <property type="term" value="F:dGTPase activity"/>
    <property type="evidence" value="ECO:0007669"/>
    <property type="project" value="TreeGrafter"/>
</dbReference>
<organism evidence="3 4">
    <name type="scientific">Dreissena polymorpha</name>
    <name type="common">Zebra mussel</name>
    <name type="synonym">Mytilus polymorpha</name>
    <dbReference type="NCBI Taxonomy" id="45954"/>
    <lineage>
        <taxon>Eukaryota</taxon>
        <taxon>Metazoa</taxon>
        <taxon>Spiralia</taxon>
        <taxon>Lophotrochozoa</taxon>
        <taxon>Mollusca</taxon>
        <taxon>Bivalvia</taxon>
        <taxon>Autobranchia</taxon>
        <taxon>Heteroconchia</taxon>
        <taxon>Euheterodonta</taxon>
        <taxon>Imparidentia</taxon>
        <taxon>Neoheterodontei</taxon>
        <taxon>Myida</taxon>
        <taxon>Dreissenoidea</taxon>
        <taxon>Dreissenidae</taxon>
        <taxon>Dreissena</taxon>
    </lineage>
</organism>
<dbReference type="CDD" id="cd00077">
    <property type="entry name" value="HDc"/>
    <property type="match status" value="2"/>
</dbReference>
<keyword evidence="4" id="KW-1185">Reference proteome</keyword>
<dbReference type="GO" id="GO:0006203">
    <property type="term" value="P:dGTP catabolic process"/>
    <property type="evidence" value="ECO:0007669"/>
    <property type="project" value="TreeGrafter"/>
</dbReference>
<protein>
    <recommendedName>
        <fullName evidence="2">HD/PDEase domain-containing protein</fullName>
    </recommendedName>
</protein>
<evidence type="ECO:0000259" key="2">
    <source>
        <dbReference type="SMART" id="SM00471"/>
    </source>
</evidence>
<evidence type="ECO:0000313" key="3">
    <source>
        <dbReference type="EMBL" id="KAH3770407.1"/>
    </source>
</evidence>
<dbReference type="PANTHER" id="PTHR11373:SF4">
    <property type="entry name" value="DEOXYNUCLEOSIDE TRIPHOSPHATE TRIPHOSPHOHYDROLASE SAMHD1"/>
    <property type="match status" value="1"/>
</dbReference>
<dbReference type="PANTHER" id="PTHR11373">
    <property type="entry name" value="DEOXYNUCLEOSIDE TRIPHOSPHATE TRIPHOSPHOHYDROLASE"/>
    <property type="match status" value="1"/>
</dbReference>
<dbReference type="InterPro" id="IPR050135">
    <property type="entry name" value="dGTPase-like"/>
</dbReference>
<dbReference type="Proteomes" id="UP000828390">
    <property type="component" value="Unassembled WGS sequence"/>
</dbReference>
<feature type="domain" description="HD/PDEase" evidence="2">
    <location>
        <begin position="725"/>
        <end position="888"/>
    </location>
</feature>
<comment type="similarity">
    <text evidence="1">Belongs to the SAMHD1 family.</text>
</comment>
<gene>
    <name evidence="3" type="ORF">DPMN_171694</name>
</gene>
<evidence type="ECO:0000313" key="4">
    <source>
        <dbReference type="Proteomes" id="UP000828390"/>
    </source>
</evidence>
<evidence type="ECO:0000256" key="1">
    <source>
        <dbReference type="ARBA" id="ARBA00005776"/>
    </source>
</evidence>
<comment type="caution">
    <text evidence="3">The sequence shown here is derived from an EMBL/GenBank/DDBJ whole genome shotgun (WGS) entry which is preliminary data.</text>
</comment>
<reference evidence="3" key="1">
    <citation type="journal article" date="2019" name="bioRxiv">
        <title>The Genome of the Zebra Mussel, Dreissena polymorpha: A Resource for Invasive Species Research.</title>
        <authorList>
            <person name="McCartney M.A."/>
            <person name="Auch B."/>
            <person name="Kono T."/>
            <person name="Mallez S."/>
            <person name="Zhang Y."/>
            <person name="Obille A."/>
            <person name="Becker A."/>
            <person name="Abrahante J.E."/>
            <person name="Garbe J."/>
            <person name="Badalamenti J.P."/>
            <person name="Herman A."/>
            <person name="Mangelson H."/>
            <person name="Liachko I."/>
            <person name="Sullivan S."/>
            <person name="Sone E.D."/>
            <person name="Koren S."/>
            <person name="Silverstein K.A.T."/>
            <person name="Beckman K.B."/>
            <person name="Gohl D.M."/>
        </authorList>
    </citation>
    <scope>NUCLEOTIDE SEQUENCE</scope>
    <source>
        <strain evidence="3">Duluth1</strain>
        <tissue evidence="3">Whole animal</tissue>
    </source>
</reference>
<dbReference type="GO" id="GO:0005634">
    <property type="term" value="C:nucleus"/>
    <property type="evidence" value="ECO:0007669"/>
    <property type="project" value="TreeGrafter"/>
</dbReference>
<dbReference type="EMBL" id="JAIWYP010000009">
    <property type="protein sequence ID" value="KAH3770407.1"/>
    <property type="molecule type" value="Genomic_DNA"/>
</dbReference>
<reference evidence="3" key="2">
    <citation type="submission" date="2020-11" db="EMBL/GenBank/DDBJ databases">
        <authorList>
            <person name="McCartney M.A."/>
            <person name="Auch B."/>
            <person name="Kono T."/>
            <person name="Mallez S."/>
            <person name="Becker A."/>
            <person name="Gohl D.M."/>
            <person name="Silverstein K.A.T."/>
            <person name="Koren S."/>
            <person name="Bechman K.B."/>
            <person name="Herman A."/>
            <person name="Abrahante J.E."/>
            <person name="Garbe J."/>
        </authorList>
    </citation>
    <scope>NUCLEOTIDE SEQUENCE</scope>
    <source>
        <strain evidence="3">Duluth1</strain>
        <tissue evidence="3">Whole animal</tissue>
    </source>
</reference>